<accession>A0ABX8RP45</accession>
<reference evidence="1 2" key="1">
    <citation type="submission" date="2021-07" db="EMBL/GenBank/DDBJ databases">
        <title>Whole Genome Sequence of Nocardia Iowensis.</title>
        <authorList>
            <person name="Lamm A."/>
            <person name="Collins-Fairclough A.M."/>
            <person name="Bunk B."/>
            <person name="Sproer C."/>
        </authorList>
    </citation>
    <scope>NUCLEOTIDE SEQUENCE [LARGE SCALE GENOMIC DNA]</scope>
    <source>
        <strain evidence="1 2">NRRL 5646</strain>
    </source>
</reference>
<organism evidence="1 2">
    <name type="scientific">Nocardia iowensis</name>
    <dbReference type="NCBI Taxonomy" id="204891"/>
    <lineage>
        <taxon>Bacteria</taxon>
        <taxon>Bacillati</taxon>
        <taxon>Actinomycetota</taxon>
        <taxon>Actinomycetes</taxon>
        <taxon>Mycobacteriales</taxon>
        <taxon>Nocardiaceae</taxon>
        <taxon>Nocardia</taxon>
    </lineage>
</organism>
<sequence>MGIYTFTLEQFHIDNTRSRDDDTDTVQFGLAAGKRSFGSQSHHAGDVDNGDHHVGLTFSSVVLADAATPAIISYQIYNGDTGSIEGGLAAISDRLSEKVLDFFIEAAQPGHEVVEVNYLGVGQTTPENFNSADFTDASWLDFARLIRIATFLFPNCDGFVAVGTVGMNKLGWDRAIDNAGGTTFRKTIRYPGSDSNPGCGSNSDYTVTWSVTRKRANGPSLRNFLREHGLTPSPGLRSLAYGNPVSIRQLMH</sequence>
<dbReference type="Proteomes" id="UP000694257">
    <property type="component" value="Chromosome"/>
</dbReference>
<evidence type="ECO:0000313" key="2">
    <source>
        <dbReference type="Proteomes" id="UP000694257"/>
    </source>
</evidence>
<name>A0ABX8RP45_NOCIO</name>
<protein>
    <submittedName>
        <fullName evidence="1">Uncharacterized protein</fullName>
    </submittedName>
</protein>
<proteinExistence type="predicted"/>
<dbReference type="EMBL" id="CP078145">
    <property type="protein sequence ID" value="QXN90080.1"/>
    <property type="molecule type" value="Genomic_DNA"/>
</dbReference>
<gene>
    <name evidence="1" type="ORF">KV110_32335</name>
</gene>
<dbReference type="RefSeq" id="WP_218470952.1">
    <property type="nucleotide sequence ID" value="NZ_BAABJN010000006.1"/>
</dbReference>
<evidence type="ECO:0000313" key="1">
    <source>
        <dbReference type="EMBL" id="QXN90080.1"/>
    </source>
</evidence>
<keyword evidence="2" id="KW-1185">Reference proteome</keyword>